<dbReference type="InterPro" id="IPR036412">
    <property type="entry name" value="HAD-like_sf"/>
</dbReference>
<keyword evidence="5" id="KW-1185">Reference proteome</keyword>
<feature type="domain" description="Sucrose phosphatase-like" evidence="3">
    <location>
        <begin position="110"/>
        <end position="346"/>
    </location>
</feature>
<dbReference type="SUPFAM" id="SSF56784">
    <property type="entry name" value="HAD-like"/>
    <property type="match status" value="1"/>
</dbReference>
<evidence type="ECO:0000313" key="4">
    <source>
        <dbReference type="EMBL" id="KRW99851.1"/>
    </source>
</evidence>
<dbReference type="GO" id="GO:0016787">
    <property type="term" value="F:hydrolase activity"/>
    <property type="evidence" value="ECO:0007669"/>
    <property type="project" value="UniProtKB-KW"/>
</dbReference>
<dbReference type="InterPro" id="IPR006380">
    <property type="entry name" value="SPP-like_dom"/>
</dbReference>
<dbReference type="Proteomes" id="UP000054937">
    <property type="component" value="Unassembled WGS sequence"/>
</dbReference>
<dbReference type="NCBIfam" id="TIGR01484">
    <property type="entry name" value="HAD-SF-IIB"/>
    <property type="match status" value="1"/>
</dbReference>
<evidence type="ECO:0000256" key="1">
    <source>
        <dbReference type="ARBA" id="ARBA00022801"/>
    </source>
</evidence>
<feature type="region of interest" description="Disordered" evidence="2">
    <location>
        <begin position="1"/>
        <end position="27"/>
    </location>
</feature>
<dbReference type="EMBL" id="LDAU01000203">
    <property type="protein sequence ID" value="KRW99851.1"/>
    <property type="molecule type" value="Genomic_DNA"/>
</dbReference>
<protein>
    <submittedName>
        <fullName evidence="4">HAD-like domain</fullName>
    </submittedName>
</protein>
<dbReference type="PANTHER" id="PTHR46521:SF4">
    <property type="entry name" value="SUCROSE-PHOSPHATASE 2-RELATED"/>
    <property type="match status" value="1"/>
</dbReference>
<dbReference type="InterPro" id="IPR051518">
    <property type="entry name" value="Sucrose_Phosphatase"/>
</dbReference>
<organism evidence="4 5">
    <name type="scientific">Pseudocohnilembus persalinus</name>
    <name type="common">Ciliate</name>
    <dbReference type="NCBI Taxonomy" id="266149"/>
    <lineage>
        <taxon>Eukaryota</taxon>
        <taxon>Sar</taxon>
        <taxon>Alveolata</taxon>
        <taxon>Ciliophora</taxon>
        <taxon>Intramacronucleata</taxon>
        <taxon>Oligohymenophorea</taxon>
        <taxon>Scuticociliatia</taxon>
        <taxon>Philasterida</taxon>
        <taxon>Pseudocohnilembidae</taxon>
        <taxon>Pseudocohnilembus</taxon>
    </lineage>
</organism>
<evidence type="ECO:0000259" key="3">
    <source>
        <dbReference type="Pfam" id="PF05116"/>
    </source>
</evidence>
<dbReference type="AlphaFoldDB" id="A0A0V0QCK3"/>
<dbReference type="Gene3D" id="3.40.50.1000">
    <property type="entry name" value="HAD superfamily/HAD-like"/>
    <property type="match status" value="1"/>
</dbReference>
<dbReference type="InParanoid" id="A0A0V0QCK3"/>
<name>A0A0V0QCK3_PSEPJ</name>
<sequence length="518" mass="60293">MEDQSVNQKNKEKSEKQIPNSEIYEHGKKKIPQNGELLELFTFSVQFEGSQPDLGPLQLPVNQCQKLKNFIKNLEEMGASQQKKKQECKLKFFLYEEFLEEVEIREGQKPMIISTDIGGTLVGNLELLRKFQHLYLKHYYFDKKSKLIYNSGRSVQSYSKSEAQNNLIKPDYFISRCGVIIYENKNQGEFEEIKEWTEKIVIDWDYKLIEKKVQQIKWLIQKVNQNDRNLCIKYLCSNEEFEKHADEFYKMERELHESNLNFECIVRTKKDKKSIDFIPISTNKGQALEYLCSQKIHVGLQQVYAFGDTMNDCAMLEMAGKGILVKNSMDDVVQWMDELNQAKEIYSKQLYLSGEKKSSNGEVLGQNNNSNNLKNIININLENSSDSCGNNEENEDFCGDGTNNNKNTKNLENIYKIQIEESLQKQICKCQIERQSLLERFVKNNYKNLKGSKKSYKENINSNNLGCMCPEEEQLLNKQLKKSPEYIINQNNSVKLSEHEYAGALLDVIEQQISSNIQ</sequence>
<proteinExistence type="predicted"/>
<reference evidence="4 5" key="1">
    <citation type="journal article" date="2015" name="Sci. Rep.">
        <title>Genome of the facultative scuticociliatosis pathogen Pseudocohnilembus persalinus provides insight into its virulence through horizontal gene transfer.</title>
        <authorList>
            <person name="Xiong J."/>
            <person name="Wang G."/>
            <person name="Cheng J."/>
            <person name="Tian M."/>
            <person name="Pan X."/>
            <person name="Warren A."/>
            <person name="Jiang C."/>
            <person name="Yuan D."/>
            <person name="Miao W."/>
        </authorList>
    </citation>
    <scope>NUCLEOTIDE SEQUENCE [LARGE SCALE GENOMIC DNA]</scope>
    <source>
        <strain evidence="4">36N120E</strain>
    </source>
</reference>
<evidence type="ECO:0000256" key="2">
    <source>
        <dbReference type="SAM" id="MobiDB-lite"/>
    </source>
</evidence>
<dbReference type="OrthoDB" id="531008at2759"/>
<dbReference type="Pfam" id="PF05116">
    <property type="entry name" value="S6PP"/>
    <property type="match status" value="1"/>
</dbReference>
<keyword evidence="1" id="KW-0378">Hydrolase</keyword>
<comment type="caution">
    <text evidence="4">The sequence shown here is derived from an EMBL/GenBank/DDBJ whole genome shotgun (WGS) entry which is preliminary data.</text>
</comment>
<dbReference type="Gene3D" id="3.90.1070.10">
    <property type="match status" value="1"/>
</dbReference>
<evidence type="ECO:0000313" key="5">
    <source>
        <dbReference type="Proteomes" id="UP000054937"/>
    </source>
</evidence>
<dbReference type="PANTHER" id="PTHR46521">
    <property type="entry name" value="SUCROSE-PHOSPHATASE 2-RELATED"/>
    <property type="match status" value="1"/>
</dbReference>
<dbReference type="InterPro" id="IPR006379">
    <property type="entry name" value="HAD-SF_hydro_IIB"/>
</dbReference>
<dbReference type="InterPro" id="IPR023214">
    <property type="entry name" value="HAD_sf"/>
</dbReference>
<gene>
    <name evidence="4" type="ORF">PPERSA_10970</name>
</gene>
<accession>A0A0V0QCK3</accession>